<dbReference type="InterPro" id="IPR036271">
    <property type="entry name" value="Tet_transcr_reg_TetR-rel_C_sf"/>
</dbReference>
<dbReference type="RefSeq" id="WP_111739540.1">
    <property type="nucleotide sequence ID" value="NZ_LR698987.1"/>
</dbReference>
<dbReference type="InterPro" id="IPR050109">
    <property type="entry name" value="HTH-type_TetR-like_transc_reg"/>
</dbReference>
<dbReference type="SUPFAM" id="SSF46689">
    <property type="entry name" value="Homeodomain-like"/>
    <property type="match status" value="1"/>
</dbReference>
<feature type="DNA-binding region" description="H-T-H motif" evidence="4">
    <location>
        <begin position="29"/>
        <end position="48"/>
    </location>
</feature>
<dbReference type="AlphaFoldDB" id="A0A2X4UD58"/>
<feature type="domain" description="HTH tetR-type" evidence="5">
    <location>
        <begin position="6"/>
        <end position="66"/>
    </location>
</feature>
<dbReference type="EMBL" id="LS483470">
    <property type="protein sequence ID" value="SQI36993.1"/>
    <property type="molecule type" value="Genomic_DNA"/>
</dbReference>
<evidence type="ECO:0000259" key="5">
    <source>
        <dbReference type="PROSITE" id="PS50977"/>
    </source>
</evidence>
<dbReference type="PANTHER" id="PTHR30055">
    <property type="entry name" value="HTH-TYPE TRANSCRIPTIONAL REGULATOR RUTR"/>
    <property type="match status" value="1"/>
</dbReference>
<dbReference type="Pfam" id="PF00440">
    <property type="entry name" value="TetR_N"/>
    <property type="match status" value="1"/>
</dbReference>
<protein>
    <submittedName>
        <fullName evidence="6">Transcriptional regulator BetI</fullName>
    </submittedName>
</protein>
<evidence type="ECO:0000313" key="6">
    <source>
        <dbReference type="EMBL" id="SQI36993.1"/>
    </source>
</evidence>
<dbReference type="Pfam" id="PF14246">
    <property type="entry name" value="TetR_C_7"/>
    <property type="match status" value="1"/>
</dbReference>
<evidence type="ECO:0000313" key="7">
    <source>
        <dbReference type="Proteomes" id="UP000249005"/>
    </source>
</evidence>
<evidence type="ECO:0000256" key="3">
    <source>
        <dbReference type="ARBA" id="ARBA00023163"/>
    </source>
</evidence>
<dbReference type="PANTHER" id="PTHR30055:SF146">
    <property type="entry name" value="HTH-TYPE TRANSCRIPTIONAL DUAL REGULATOR CECR"/>
    <property type="match status" value="1"/>
</dbReference>
<dbReference type="Gene3D" id="1.10.10.60">
    <property type="entry name" value="Homeodomain-like"/>
    <property type="match status" value="1"/>
</dbReference>
<evidence type="ECO:0000256" key="1">
    <source>
        <dbReference type="ARBA" id="ARBA00023015"/>
    </source>
</evidence>
<dbReference type="GO" id="GO:0000976">
    <property type="term" value="F:transcription cis-regulatory region binding"/>
    <property type="evidence" value="ECO:0007669"/>
    <property type="project" value="TreeGrafter"/>
</dbReference>
<evidence type="ECO:0000256" key="2">
    <source>
        <dbReference type="ARBA" id="ARBA00023125"/>
    </source>
</evidence>
<dbReference type="PRINTS" id="PR00455">
    <property type="entry name" value="HTHTETR"/>
</dbReference>
<dbReference type="InterPro" id="IPR039536">
    <property type="entry name" value="TetR_C_Proteobacteria"/>
</dbReference>
<dbReference type="FunFam" id="1.10.10.60:FF:000141">
    <property type="entry name" value="TetR family transcriptional regulator"/>
    <property type="match status" value="1"/>
</dbReference>
<reference evidence="6 7" key="1">
    <citation type="submission" date="2018-06" db="EMBL/GenBank/DDBJ databases">
        <authorList>
            <consortium name="Pathogen Informatics"/>
            <person name="Doyle S."/>
        </authorList>
    </citation>
    <scope>NUCLEOTIDE SEQUENCE [LARGE SCALE GENOMIC DNA]</scope>
    <source>
        <strain evidence="6 7">NCTC12151</strain>
    </source>
</reference>
<keyword evidence="1" id="KW-0805">Transcription regulation</keyword>
<dbReference type="Proteomes" id="UP000249005">
    <property type="component" value="Chromosome 1"/>
</dbReference>
<dbReference type="KEGG" id="lri:NCTC12151_00965"/>
<dbReference type="GO" id="GO:0003700">
    <property type="term" value="F:DNA-binding transcription factor activity"/>
    <property type="evidence" value="ECO:0007669"/>
    <property type="project" value="TreeGrafter"/>
</dbReference>
<accession>A0A2X4UD58</accession>
<sequence>MRPSTKLKQKKIIEAASDLFLEQGYTQTNLDQIIERCGGSKQTIYSYFGDKRGLLTAVIGLSIERVAAIFNFRHDDDSPLEQQLVQLGNNFLHTVLQPCMVQTFRLLVTESFHDKELAEFFMKEGPGRVSRYLEDFLESYMNKGKLVHADPRIVCDHLIVLLKGNLLQDAQFGLPPPSKQAIDEHVRQAVRCFLYGYQPRTAEAEA</sequence>
<name>A0A2X4UD58_9GAMM</name>
<gene>
    <name evidence="6" type="ORF">NCTC12151_00965</name>
</gene>
<proteinExistence type="predicted"/>
<keyword evidence="3" id="KW-0804">Transcription</keyword>
<dbReference type="InterPro" id="IPR001647">
    <property type="entry name" value="HTH_TetR"/>
</dbReference>
<dbReference type="Gene3D" id="1.10.357.10">
    <property type="entry name" value="Tetracycline Repressor, domain 2"/>
    <property type="match status" value="1"/>
</dbReference>
<evidence type="ECO:0000256" key="4">
    <source>
        <dbReference type="PROSITE-ProRule" id="PRU00335"/>
    </source>
</evidence>
<organism evidence="6 7">
    <name type="scientific">Leminorella richardii</name>
    <dbReference type="NCBI Taxonomy" id="158841"/>
    <lineage>
        <taxon>Bacteria</taxon>
        <taxon>Pseudomonadati</taxon>
        <taxon>Pseudomonadota</taxon>
        <taxon>Gammaproteobacteria</taxon>
        <taxon>Enterobacterales</taxon>
        <taxon>Budviciaceae</taxon>
        <taxon>Leminorella</taxon>
    </lineage>
</organism>
<dbReference type="OrthoDB" id="5293556at2"/>
<dbReference type="InterPro" id="IPR009057">
    <property type="entry name" value="Homeodomain-like_sf"/>
</dbReference>
<keyword evidence="7" id="KW-1185">Reference proteome</keyword>
<keyword evidence="2 4" id="KW-0238">DNA-binding</keyword>
<dbReference type="PROSITE" id="PS50977">
    <property type="entry name" value="HTH_TETR_2"/>
    <property type="match status" value="1"/>
</dbReference>
<dbReference type="SUPFAM" id="SSF48498">
    <property type="entry name" value="Tetracyclin repressor-like, C-terminal domain"/>
    <property type="match status" value="1"/>
</dbReference>